<evidence type="ECO:0000313" key="3">
    <source>
        <dbReference type="Proteomes" id="UP000652761"/>
    </source>
</evidence>
<dbReference type="Pfam" id="PF15243">
    <property type="entry name" value="ANAPC15"/>
    <property type="match status" value="1"/>
</dbReference>
<dbReference type="EMBL" id="NMUH01001556">
    <property type="protein sequence ID" value="MQL93389.1"/>
    <property type="molecule type" value="Genomic_DNA"/>
</dbReference>
<feature type="region of interest" description="Disordered" evidence="1">
    <location>
        <begin position="128"/>
        <end position="162"/>
    </location>
</feature>
<sequence>MLQFPAFMRQYPSPPLVPSSVLLPLRSGAENDEILLATEESEFEDKAFAYDVIVTAPAPGSPILTKDPNTGTAAHGSGDPEGLTDRDADYCGHVSSVRRGGSCCEVSPTKHGLNEIRKANSDVIVIGKATLDSKEEDDGEAEEDDADNIEESDGDEFEQETG</sequence>
<reference evidence="2" key="1">
    <citation type="submission" date="2017-07" db="EMBL/GenBank/DDBJ databases">
        <title>Taro Niue Genome Assembly and Annotation.</title>
        <authorList>
            <person name="Atibalentja N."/>
            <person name="Keating K."/>
            <person name="Fields C.J."/>
        </authorList>
    </citation>
    <scope>NUCLEOTIDE SEQUENCE</scope>
    <source>
        <strain evidence="2">Niue_2</strain>
        <tissue evidence="2">Leaf</tissue>
    </source>
</reference>
<accession>A0A843VQ30</accession>
<comment type="caution">
    <text evidence="2">The sequence shown here is derived from an EMBL/GenBank/DDBJ whole genome shotgun (WGS) entry which is preliminary data.</text>
</comment>
<protein>
    <submittedName>
        <fullName evidence="2">Uncharacterized protein</fullName>
    </submittedName>
</protein>
<organism evidence="2 3">
    <name type="scientific">Colocasia esculenta</name>
    <name type="common">Wild taro</name>
    <name type="synonym">Arum esculentum</name>
    <dbReference type="NCBI Taxonomy" id="4460"/>
    <lineage>
        <taxon>Eukaryota</taxon>
        <taxon>Viridiplantae</taxon>
        <taxon>Streptophyta</taxon>
        <taxon>Embryophyta</taxon>
        <taxon>Tracheophyta</taxon>
        <taxon>Spermatophyta</taxon>
        <taxon>Magnoliopsida</taxon>
        <taxon>Liliopsida</taxon>
        <taxon>Araceae</taxon>
        <taxon>Aroideae</taxon>
        <taxon>Colocasieae</taxon>
        <taxon>Colocasia</taxon>
    </lineage>
</organism>
<dbReference type="GO" id="GO:0005680">
    <property type="term" value="C:anaphase-promoting complex"/>
    <property type="evidence" value="ECO:0007669"/>
    <property type="project" value="InterPro"/>
</dbReference>
<dbReference type="OrthoDB" id="766467at2759"/>
<proteinExistence type="predicted"/>
<dbReference type="GO" id="GO:0090266">
    <property type="term" value="P:regulation of mitotic cell cycle spindle assembly checkpoint"/>
    <property type="evidence" value="ECO:0007669"/>
    <property type="project" value="InterPro"/>
</dbReference>
<evidence type="ECO:0000256" key="1">
    <source>
        <dbReference type="SAM" id="MobiDB-lite"/>
    </source>
</evidence>
<dbReference type="PANTHER" id="PTHR37771:SF2">
    <property type="entry name" value="OS02G0593400 PROTEIN"/>
    <property type="match status" value="1"/>
</dbReference>
<evidence type="ECO:0000313" key="2">
    <source>
        <dbReference type="EMBL" id="MQL93389.1"/>
    </source>
</evidence>
<gene>
    <name evidence="2" type="ORF">Taro_026023</name>
</gene>
<feature type="compositionally biased region" description="Acidic residues" evidence="1">
    <location>
        <begin position="134"/>
        <end position="162"/>
    </location>
</feature>
<dbReference type="Proteomes" id="UP000652761">
    <property type="component" value="Unassembled WGS sequence"/>
</dbReference>
<name>A0A843VQ30_COLES</name>
<keyword evidence="3" id="KW-1185">Reference proteome</keyword>
<feature type="region of interest" description="Disordered" evidence="1">
    <location>
        <begin position="59"/>
        <end position="87"/>
    </location>
</feature>
<dbReference type="PANTHER" id="PTHR37771">
    <property type="entry name" value="OS02G0593400 PROTEIN"/>
    <property type="match status" value="1"/>
</dbReference>
<dbReference type="AlphaFoldDB" id="A0A843VQ30"/>
<dbReference type="InterPro" id="IPR026182">
    <property type="entry name" value="ANAPC15"/>
</dbReference>